<dbReference type="InterPro" id="IPR011009">
    <property type="entry name" value="Kinase-like_dom_sf"/>
</dbReference>
<dbReference type="Proteomes" id="UP001517367">
    <property type="component" value="Unassembled WGS sequence"/>
</dbReference>
<keyword evidence="3" id="KW-1185">Reference proteome</keyword>
<comment type="caution">
    <text evidence="2">The sequence shown here is derived from an EMBL/GenBank/DDBJ whole genome shotgun (WGS) entry which is preliminary data.</text>
</comment>
<name>A0ABW9JI17_9SPHI</name>
<evidence type="ECO:0000313" key="2">
    <source>
        <dbReference type="EMBL" id="MFN0292065.1"/>
    </source>
</evidence>
<dbReference type="InterPro" id="IPR050249">
    <property type="entry name" value="Pseudomonas-type_ThrB"/>
</dbReference>
<reference evidence="2 3" key="1">
    <citation type="submission" date="2024-12" db="EMBL/GenBank/DDBJ databases">
        <authorList>
            <person name="Hu S."/>
        </authorList>
    </citation>
    <scope>NUCLEOTIDE SEQUENCE [LARGE SCALE GENOMIC DNA]</scope>
    <source>
        <strain evidence="2 3">P-25</strain>
    </source>
</reference>
<dbReference type="PANTHER" id="PTHR21064:SF5">
    <property type="entry name" value="SLR1880 PROTEIN"/>
    <property type="match status" value="1"/>
</dbReference>
<gene>
    <name evidence="2" type="ORF">E5L68_011725</name>
</gene>
<feature type="domain" description="Protein kinase" evidence="1">
    <location>
        <begin position="19"/>
        <end position="360"/>
    </location>
</feature>
<dbReference type="InterPro" id="IPR000719">
    <property type="entry name" value="Prot_kinase_dom"/>
</dbReference>
<evidence type="ECO:0000313" key="3">
    <source>
        <dbReference type="Proteomes" id="UP001517367"/>
    </source>
</evidence>
<dbReference type="SUPFAM" id="SSF56112">
    <property type="entry name" value="Protein kinase-like (PK-like)"/>
    <property type="match status" value="1"/>
</dbReference>
<protein>
    <submittedName>
        <fullName evidence="2">Phosphotransferase enzyme family protein</fullName>
    </submittedName>
</protein>
<proteinExistence type="predicted"/>
<dbReference type="PROSITE" id="PS50011">
    <property type="entry name" value="PROTEIN_KINASE_DOM"/>
    <property type="match status" value="1"/>
</dbReference>
<evidence type="ECO:0000259" key="1">
    <source>
        <dbReference type="PROSITE" id="PS50011"/>
    </source>
</evidence>
<dbReference type="Pfam" id="PF01636">
    <property type="entry name" value="APH"/>
    <property type="match status" value="1"/>
</dbReference>
<dbReference type="EMBL" id="SRMP02000019">
    <property type="protein sequence ID" value="MFN0292065.1"/>
    <property type="molecule type" value="Genomic_DNA"/>
</dbReference>
<dbReference type="RefSeq" id="WP_246073701.1">
    <property type="nucleotide sequence ID" value="NZ_SRMP02000019.1"/>
</dbReference>
<dbReference type="Gene3D" id="3.90.1200.10">
    <property type="match status" value="1"/>
</dbReference>
<dbReference type="InterPro" id="IPR002575">
    <property type="entry name" value="Aminoglycoside_PTrfase"/>
</dbReference>
<organism evidence="2 3">
    <name type="scientific">Pedobacter helvus</name>
    <dbReference type="NCBI Taxonomy" id="2563444"/>
    <lineage>
        <taxon>Bacteria</taxon>
        <taxon>Pseudomonadati</taxon>
        <taxon>Bacteroidota</taxon>
        <taxon>Sphingobacteriia</taxon>
        <taxon>Sphingobacteriales</taxon>
        <taxon>Sphingobacteriaceae</taxon>
        <taxon>Pedobacter</taxon>
    </lineage>
</organism>
<dbReference type="PANTHER" id="PTHR21064">
    <property type="entry name" value="AMINOGLYCOSIDE PHOSPHOTRANSFERASE DOMAIN-CONTAINING PROTEIN-RELATED"/>
    <property type="match status" value="1"/>
</dbReference>
<accession>A0ABW9JI17</accession>
<sequence length="360" mass="40770">MELTIDESILKAYGLTRETINIQQIGSGLINGTYLLTNIANGKKFVLQYLNKVVFTNPEAIANNIDAVAQFLKQNHPDYLFPAPVASVTGHSMYLQAGKHWRLMPFVDGTVALDTLSTPKQAFEAAKQFGKLSRLLNRFDSSKLEPTIAGFHDLALRFTQFKDALNAASNENKEKAAKEIETALALEHLLSQYLQFKSKADFPDRVMHHDTKISNALLDQESFEGVCVIDLDTLMPGKFISDLGDMMRTYLCEFSENETDLSKITIRIAYFSAMIDGYLSEMGSILTDTEKELILFSGKYMIYMQALRFLTDFLNGSIYYPTTYAEQNLDRAKNQFKLLEELFANEEQLQHLIDVSLKKK</sequence>